<feature type="compositionally biased region" description="Polar residues" evidence="2">
    <location>
        <begin position="213"/>
        <end position="233"/>
    </location>
</feature>
<dbReference type="EMBL" id="BRYB01000106">
    <property type="protein sequence ID" value="GMI22862.1"/>
    <property type="molecule type" value="Genomic_DNA"/>
</dbReference>
<keyword evidence="3" id="KW-1133">Transmembrane helix</keyword>
<keyword evidence="3" id="KW-0472">Membrane</keyword>
<evidence type="ECO:0000256" key="1">
    <source>
        <dbReference type="SAM" id="Coils"/>
    </source>
</evidence>
<dbReference type="Proteomes" id="UP001165060">
    <property type="component" value="Unassembled WGS sequence"/>
</dbReference>
<feature type="compositionally biased region" description="Basic and acidic residues" evidence="2">
    <location>
        <begin position="731"/>
        <end position="744"/>
    </location>
</feature>
<feature type="coiled-coil region" evidence="1">
    <location>
        <begin position="419"/>
        <end position="497"/>
    </location>
</feature>
<feature type="transmembrane region" description="Helical" evidence="3">
    <location>
        <begin position="86"/>
        <end position="109"/>
    </location>
</feature>
<organism evidence="4 5">
    <name type="scientific">Tetraparma gracilis</name>
    <dbReference type="NCBI Taxonomy" id="2962635"/>
    <lineage>
        <taxon>Eukaryota</taxon>
        <taxon>Sar</taxon>
        <taxon>Stramenopiles</taxon>
        <taxon>Ochrophyta</taxon>
        <taxon>Bolidophyceae</taxon>
        <taxon>Parmales</taxon>
        <taxon>Triparmaceae</taxon>
        <taxon>Tetraparma</taxon>
    </lineage>
</organism>
<feature type="compositionally biased region" description="Acidic residues" evidence="2">
    <location>
        <begin position="654"/>
        <end position="676"/>
    </location>
</feature>
<protein>
    <submittedName>
        <fullName evidence="4">Uncharacterized protein</fullName>
    </submittedName>
</protein>
<proteinExistence type="predicted"/>
<evidence type="ECO:0000256" key="3">
    <source>
        <dbReference type="SAM" id="Phobius"/>
    </source>
</evidence>
<keyword evidence="3" id="KW-0812">Transmembrane</keyword>
<evidence type="ECO:0000313" key="5">
    <source>
        <dbReference type="Proteomes" id="UP001165060"/>
    </source>
</evidence>
<feature type="region of interest" description="Disordered" evidence="2">
    <location>
        <begin position="651"/>
        <end position="772"/>
    </location>
</feature>
<feature type="region of interest" description="Disordered" evidence="2">
    <location>
        <begin position="193"/>
        <end position="280"/>
    </location>
</feature>
<evidence type="ECO:0000313" key="4">
    <source>
        <dbReference type="EMBL" id="GMI22862.1"/>
    </source>
</evidence>
<feature type="compositionally biased region" description="Polar residues" evidence="2">
    <location>
        <begin position="193"/>
        <end position="202"/>
    </location>
</feature>
<keyword evidence="1" id="KW-0175">Coiled coil</keyword>
<keyword evidence="5" id="KW-1185">Reference proteome</keyword>
<name>A0ABQ6MAV9_9STRA</name>
<reference evidence="4 5" key="1">
    <citation type="journal article" date="2023" name="Commun. Biol.">
        <title>Genome analysis of Parmales, the sister group of diatoms, reveals the evolutionary specialization of diatoms from phago-mixotrophs to photoautotrophs.</title>
        <authorList>
            <person name="Ban H."/>
            <person name="Sato S."/>
            <person name="Yoshikawa S."/>
            <person name="Yamada K."/>
            <person name="Nakamura Y."/>
            <person name="Ichinomiya M."/>
            <person name="Sato N."/>
            <person name="Blanc-Mathieu R."/>
            <person name="Endo H."/>
            <person name="Kuwata A."/>
            <person name="Ogata H."/>
        </authorList>
    </citation>
    <scope>NUCLEOTIDE SEQUENCE [LARGE SCALE GENOMIC DNA]</scope>
</reference>
<comment type="caution">
    <text evidence="4">The sequence shown here is derived from an EMBL/GenBank/DDBJ whole genome shotgun (WGS) entry which is preliminary data.</text>
</comment>
<accession>A0ABQ6MAV9</accession>
<sequence>MLQKSRMALVVADDTKKADGDVFLDLADNDTIAAFWIASAQVRSKCAYRMDYYSSMLAVHLVTACLAAIILTTLSLVRPDALNNTLTLYIVSYVTVVATTVIVCLLKAVRINDELHSGKLGDLEVISFCFRAELTAVEARGEGGTEGGRKLRQNANDIDSIIRLMKEKPELPGRILGVVVTRAVLAKTNSLSFSGTETTGAPSQRGALAASASHETNYYLNSSRKVPSTQDSGRTGVEPRPPRSPPSTSEWHKAERPGLQPGAPRSPPPPSGHSSSIEPPVATHLYPQMYDHQAHQMRLQHHMSSAAQSYGREFRAVDDRVAGYLGRFLRRAKQGPEQERQLLQVIQVEIRDLLRRTLDSESEVLHLTDLLKESHARVAHLTANADQHLEKILQQHEARFRDQKMKVDADAQEKILAVQTKFKMEKLELEEKLAFAESEMNHKLKTCILETEQRIHEREAEAQRQLKTQARDAESANENYKHELANLMSELQSEKRSFLELSDSTAKLKQAQAEERLQVQQQLMEVVQTWEKEAKTREEAVRVEMEKGFGMRLAAEKEMAERQRKSEMRLAEEGFEVEMSRCLQALNEKLSANQKTELLELKQRLGSEHMMKMSRQKKEYDELLGDLKDEVDSALKKIRSKEDELVAREADLQVADEEDEGAEDDSDQAESYDDSYDSEKERAFAKAKALLKKKGKSGGSSSKSKSKRRGERRGERRGKRREEEEPFMDDVDARVNEILKEKKEVSKHRRDSLNIDAQPKKPYDDDNLPADYPQYKNLAAQRPGYSYSAPLGGHSLATDSIAPALWGEAAQAAAWMPRSFYQEFVRTQKRKEKGYE</sequence>
<feature type="transmembrane region" description="Helical" evidence="3">
    <location>
        <begin position="52"/>
        <end position="74"/>
    </location>
</feature>
<feature type="compositionally biased region" description="Basic residues" evidence="2">
    <location>
        <begin position="704"/>
        <end position="719"/>
    </location>
</feature>
<gene>
    <name evidence="4" type="ORF">TeGR_g11417</name>
</gene>
<evidence type="ECO:0000256" key="2">
    <source>
        <dbReference type="SAM" id="MobiDB-lite"/>
    </source>
</evidence>